<organism evidence="3">
    <name type="scientific">Tetraodon nigroviridis</name>
    <name type="common">Spotted green pufferfish</name>
    <name type="synonym">Chelonodon nigroviridis</name>
    <dbReference type="NCBI Taxonomy" id="99883"/>
    <lineage>
        <taxon>Eukaryota</taxon>
        <taxon>Metazoa</taxon>
        <taxon>Chordata</taxon>
        <taxon>Craniata</taxon>
        <taxon>Vertebrata</taxon>
        <taxon>Euteleostomi</taxon>
        <taxon>Actinopterygii</taxon>
        <taxon>Neopterygii</taxon>
        <taxon>Teleostei</taxon>
        <taxon>Neoteleostei</taxon>
        <taxon>Acanthomorphata</taxon>
        <taxon>Eupercaria</taxon>
        <taxon>Tetraodontiformes</taxon>
        <taxon>Tetradontoidea</taxon>
        <taxon>Tetraodontidae</taxon>
        <taxon>Tetraodon</taxon>
    </lineage>
</organism>
<gene>
    <name evidence="3" type="ORF">GSTENG00027934001</name>
</gene>
<comment type="caution">
    <text evidence="3">The sequence shown here is derived from an EMBL/GenBank/DDBJ whole genome shotgun (WGS) entry which is preliminary data.</text>
</comment>
<feature type="domain" description="Calponin-homology (CH)" evidence="2">
    <location>
        <begin position="1"/>
        <end position="82"/>
    </location>
</feature>
<feature type="region of interest" description="Disordered" evidence="1">
    <location>
        <begin position="219"/>
        <end position="310"/>
    </location>
</feature>
<reference evidence="3" key="2">
    <citation type="submission" date="2004-02" db="EMBL/GenBank/DDBJ databases">
        <authorList>
            <consortium name="Genoscope"/>
            <consortium name="Whitehead Institute Centre for Genome Research"/>
        </authorList>
    </citation>
    <scope>NUCLEOTIDE SEQUENCE</scope>
</reference>
<proteinExistence type="predicted"/>
<evidence type="ECO:0000313" key="3">
    <source>
        <dbReference type="EMBL" id="CAG07310.1"/>
    </source>
</evidence>
<evidence type="ECO:0000259" key="2">
    <source>
        <dbReference type="PROSITE" id="PS50021"/>
    </source>
</evidence>
<dbReference type="Gene3D" id="1.10.418.10">
    <property type="entry name" value="Calponin-like domain"/>
    <property type="match status" value="1"/>
</dbReference>
<dbReference type="OrthoDB" id="15627at2759"/>
<reference evidence="3" key="1">
    <citation type="journal article" date="2004" name="Nature">
        <title>Genome duplication in the teleost fish Tetraodon nigroviridis reveals the early vertebrate proto-karyotype.</title>
        <authorList>
            <person name="Jaillon O."/>
            <person name="Aury J.-M."/>
            <person name="Brunet F."/>
            <person name="Petit J.-L."/>
            <person name="Stange-Thomann N."/>
            <person name="Mauceli E."/>
            <person name="Bouneau L."/>
            <person name="Fischer C."/>
            <person name="Ozouf-Costaz C."/>
            <person name="Bernot A."/>
            <person name="Nicaud S."/>
            <person name="Jaffe D."/>
            <person name="Fisher S."/>
            <person name="Lutfalla G."/>
            <person name="Dossat C."/>
            <person name="Segurens B."/>
            <person name="Dasilva C."/>
            <person name="Salanoubat M."/>
            <person name="Levy M."/>
            <person name="Boudet N."/>
            <person name="Castellano S."/>
            <person name="Anthouard V."/>
            <person name="Jubin C."/>
            <person name="Castelli V."/>
            <person name="Katinka M."/>
            <person name="Vacherie B."/>
            <person name="Biemont C."/>
            <person name="Skalli Z."/>
            <person name="Cattolico L."/>
            <person name="Poulain J."/>
            <person name="De Berardinis V."/>
            <person name="Cruaud C."/>
            <person name="Duprat S."/>
            <person name="Brottier P."/>
            <person name="Coutanceau J.-P."/>
            <person name="Gouzy J."/>
            <person name="Parra G."/>
            <person name="Lardier G."/>
            <person name="Chapple C."/>
            <person name="McKernan K.J."/>
            <person name="McEwan P."/>
            <person name="Bosak S."/>
            <person name="Kellis M."/>
            <person name="Volff J.-N."/>
            <person name="Guigo R."/>
            <person name="Zody M.C."/>
            <person name="Mesirov J."/>
            <person name="Lindblad-Toh K."/>
            <person name="Birren B."/>
            <person name="Nusbaum C."/>
            <person name="Kahn D."/>
            <person name="Robinson-Rechavi M."/>
            <person name="Laudet V."/>
            <person name="Schachter V."/>
            <person name="Quetier F."/>
            <person name="Saurin W."/>
            <person name="Scarpelli C."/>
            <person name="Wincker P."/>
            <person name="Lander E.S."/>
            <person name="Weissenbach J."/>
            <person name="Roest Crollius H."/>
        </authorList>
    </citation>
    <scope>NUCLEOTIDE SEQUENCE [LARGE SCALE GENOMIC DNA]</scope>
</reference>
<sequence>VINRIKPGTIKRVNRLPTPIAGLDNLNVFLRACLKLGLKEAQLFHPGDLQDLSTRVTVKDQETNRRLKNVLITIYWLGRQAQCDQSYDGPYLNFKAFEGLLGTALYKVIHLNSLKGSSIRDSGFGDSWYAEREEQPHLRGGQAEGGGGGVHKRDNSLDSLNSLSSQAHSISSDTTIKGSSEGCCSDTEADAVFKMNDNTQNISYRRSVSITPKSSTAFNQFLPTKDKSSGYVPAPLRKKRAERNEDSRHSWASASTEDDHTLTSDSDADRPDPDLVLDDLASRRFRSPSPATPTNFAVPASPGGVGSASGVKGGPWAKVTMTPSVPLQNVTYHSKGETQPPKCGSVKVDHLRNVCTDSLFKEVYDDSEDEDDEVGYADPIQDDLYARKMGHKSQPFGNDCHDQFLPKLWTPDEDSHIQKVKIGSQRRPWYKKIQGFRSVDNCAAKRGTSNHVLLRLKSKYRLKILK</sequence>
<dbReference type="GO" id="GO:0023051">
    <property type="term" value="P:regulation of signaling"/>
    <property type="evidence" value="ECO:0007669"/>
    <property type="project" value="InterPro"/>
</dbReference>
<dbReference type="PANTHER" id="PTHR46767">
    <property type="entry name" value="LIM DOMAIN ONLY PROTEIN 7"/>
    <property type="match status" value="1"/>
</dbReference>
<dbReference type="KEGG" id="tng:GSTEN00027934G001"/>
<dbReference type="InterPro" id="IPR001715">
    <property type="entry name" value="CH_dom"/>
</dbReference>
<dbReference type="GO" id="GO:0030155">
    <property type="term" value="P:regulation of cell adhesion"/>
    <property type="evidence" value="ECO:0007669"/>
    <property type="project" value="InterPro"/>
</dbReference>
<dbReference type="FunFam" id="1.10.418.10:FF:000038">
    <property type="entry name" value="LIM and calponin homology domains-containing protein 1"/>
    <property type="match status" value="1"/>
</dbReference>
<feature type="compositionally biased region" description="Basic and acidic residues" evidence="1">
    <location>
        <begin position="257"/>
        <end position="273"/>
    </location>
</feature>
<evidence type="ECO:0000256" key="1">
    <source>
        <dbReference type="SAM" id="MobiDB-lite"/>
    </source>
</evidence>
<dbReference type="AlphaFoldDB" id="Q4RWC2"/>
<protein>
    <submittedName>
        <fullName evidence="3">(spotted green pufferfish) hypothetical protein</fullName>
    </submittedName>
</protein>
<dbReference type="InterPro" id="IPR029978">
    <property type="entry name" value="LMO-7"/>
</dbReference>
<dbReference type="Pfam" id="PF15949">
    <property type="entry name" value="DUF4757"/>
    <property type="match status" value="1"/>
</dbReference>
<dbReference type="PANTHER" id="PTHR46767:SF1">
    <property type="entry name" value="LIM DOMAIN ONLY PROTEIN 7"/>
    <property type="match status" value="1"/>
</dbReference>
<feature type="region of interest" description="Disordered" evidence="1">
    <location>
        <begin position="132"/>
        <end position="158"/>
    </location>
</feature>
<dbReference type="EMBL" id="CAAE01014990">
    <property type="protein sequence ID" value="CAG07310.1"/>
    <property type="molecule type" value="Genomic_DNA"/>
</dbReference>
<name>Q4RWC2_TETNG</name>
<dbReference type="PROSITE" id="PS50021">
    <property type="entry name" value="CH"/>
    <property type="match status" value="1"/>
</dbReference>
<accession>Q4RWC2</accession>
<feature type="non-terminal residue" evidence="3">
    <location>
        <position position="1"/>
    </location>
</feature>
<dbReference type="InterPro" id="IPR036872">
    <property type="entry name" value="CH_dom_sf"/>
</dbReference>
<dbReference type="SUPFAM" id="SSF47576">
    <property type="entry name" value="Calponin-homology domain, CH-domain"/>
    <property type="match status" value="1"/>
</dbReference>
<dbReference type="InterPro" id="IPR031865">
    <property type="entry name" value="DUF4757"/>
</dbReference>